<dbReference type="PANTHER" id="PTHR10642:SF26">
    <property type="entry name" value="RIBONUCLEASE H1"/>
    <property type="match status" value="1"/>
</dbReference>
<dbReference type="GO" id="GO:0004523">
    <property type="term" value="F:RNA-DNA hybrid ribonuclease activity"/>
    <property type="evidence" value="ECO:0007669"/>
    <property type="project" value="UniProtKB-EC"/>
</dbReference>
<evidence type="ECO:0000256" key="1">
    <source>
        <dbReference type="ARBA" id="ARBA00000077"/>
    </source>
</evidence>
<dbReference type="GO" id="GO:0046872">
    <property type="term" value="F:metal ion binding"/>
    <property type="evidence" value="ECO:0007669"/>
    <property type="project" value="UniProtKB-KW"/>
</dbReference>
<evidence type="ECO:0000256" key="2">
    <source>
        <dbReference type="ARBA" id="ARBA00005300"/>
    </source>
</evidence>
<comment type="similarity">
    <text evidence="2">Belongs to the RNase H family.</text>
</comment>
<dbReference type="GO" id="GO:0003676">
    <property type="term" value="F:nucleic acid binding"/>
    <property type="evidence" value="ECO:0007669"/>
    <property type="project" value="InterPro"/>
</dbReference>
<accession>A0A8H5AUX1</accession>
<gene>
    <name evidence="10" type="ORF">D9619_007717</name>
</gene>
<feature type="domain" description="RNase H type-1" evidence="9">
    <location>
        <begin position="168"/>
        <end position="313"/>
    </location>
</feature>
<comment type="catalytic activity">
    <reaction evidence="1">
        <text>Endonucleolytic cleavage to 5'-phosphomonoester.</text>
        <dbReference type="EC" id="3.1.26.4"/>
    </reaction>
</comment>
<dbReference type="Pfam" id="PF00075">
    <property type="entry name" value="RNase_H"/>
    <property type="match status" value="1"/>
</dbReference>
<dbReference type="EC" id="3.1.26.4" evidence="3"/>
<dbReference type="PANTHER" id="PTHR10642">
    <property type="entry name" value="RIBONUCLEASE H1"/>
    <property type="match status" value="1"/>
</dbReference>
<evidence type="ECO:0000256" key="7">
    <source>
        <dbReference type="ARBA" id="ARBA00022801"/>
    </source>
</evidence>
<keyword evidence="5" id="KW-0479">Metal-binding</keyword>
<comment type="caution">
    <text evidence="10">The sequence shown here is derived from an EMBL/GenBank/DDBJ whole genome shotgun (WGS) entry which is preliminary data.</text>
</comment>
<dbReference type="SUPFAM" id="SSF53098">
    <property type="entry name" value="Ribonuclease H-like"/>
    <property type="match status" value="1"/>
</dbReference>
<evidence type="ECO:0000256" key="8">
    <source>
        <dbReference type="SAM" id="MobiDB-lite"/>
    </source>
</evidence>
<evidence type="ECO:0000313" key="10">
    <source>
        <dbReference type="EMBL" id="KAF5310988.1"/>
    </source>
</evidence>
<dbReference type="InterPro" id="IPR012337">
    <property type="entry name" value="RNaseH-like_sf"/>
</dbReference>
<evidence type="ECO:0000256" key="3">
    <source>
        <dbReference type="ARBA" id="ARBA00012180"/>
    </source>
</evidence>
<feature type="region of interest" description="Disordered" evidence="8">
    <location>
        <begin position="469"/>
        <end position="512"/>
    </location>
</feature>
<keyword evidence="11" id="KW-1185">Reference proteome</keyword>
<dbReference type="GO" id="GO:0043137">
    <property type="term" value="P:DNA replication, removal of RNA primer"/>
    <property type="evidence" value="ECO:0007669"/>
    <property type="project" value="TreeGrafter"/>
</dbReference>
<feature type="compositionally biased region" description="Acidic residues" evidence="8">
    <location>
        <begin position="484"/>
        <end position="495"/>
    </location>
</feature>
<evidence type="ECO:0000259" key="9">
    <source>
        <dbReference type="PROSITE" id="PS50879"/>
    </source>
</evidence>
<evidence type="ECO:0000256" key="4">
    <source>
        <dbReference type="ARBA" id="ARBA00022722"/>
    </source>
</evidence>
<reference evidence="10 11" key="1">
    <citation type="journal article" date="2020" name="ISME J.">
        <title>Uncovering the hidden diversity of litter-decomposition mechanisms in mushroom-forming fungi.</title>
        <authorList>
            <person name="Floudas D."/>
            <person name="Bentzer J."/>
            <person name="Ahren D."/>
            <person name="Johansson T."/>
            <person name="Persson P."/>
            <person name="Tunlid A."/>
        </authorList>
    </citation>
    <scope>NUCLEOTIDE SEQUENCE [LARGE SCALE GENOMIC DNA]</scope>
    <source>
        <strain evidence="10 11">CBS 101986</strain>
    </source>
</reference>
<dbReference type="Proteomes" id="UP000567179">
    <property type="component" value="Unassembled WGS sequence"/>
</dbReference>
<evidence type="ECO:0000256" key="6">
    <source>
        <dbReference type="ARBA" id="ARBA00022759"/>
    </source>
</evidence>
<protein>
    <recommendedName>
        <fullName evidence="3">ribonuclease H</fullName>
        <ecNumber evidence="3">3.1.26.4</ecNumber>
    </recommendedName>
</protein>
<dbReference type="OrthoDB" id="3230070at2759"/>
<dbReference type="InterPro" id="IPR050092">
    <property type="entry name" value="RNase_H"/>
</dbReference>
<sequence>MNRKYQQQALEKVQHRALRLICAAFKTTPIKALEVEASIPPIRHQVQLITRRAAIRLNKLPLSSLVIQRLGNRWLLGSIPTSPPPLPPTKTTNRTRQNQNTTLLDIARQTDPNHKRINPFLHPPWRRLASSFNGRLQTTPCEPKKRSNEEKRRLADEHITNINEIFRDKSNIVIYTDGSLVNKNGFRRVGAATVAFWNGQEIKHTCMGLGGHAEVYDGELAALMMGITMAVNESQRNPDIKHIHIYTDNSSALSTICNPTPTCGQHYKHTFYEKATSFLDSDNDHRLSISWCPSHCGVAGNERADELAKQATLLVWSAPISISRTNALRRAKLATLRDWIKDWRRSNKQGWFAIADRFQPSLKPTKHAKHLKTRREVFGRLIQARTGHAYTGEFRRRFFPSEPFRCPCDNQTVETREHIIISCPRYETHRDILRKVSPTIALSEILGTQDGVEALATFLELSGAFTHDGKPRHNTAHQIPNPDNPEDNADDDDIDSLSVDSVPTSQPPSDYG</sequence>
<dbReference type="EMBL" id="JAACJJ010000057">
    <property type="protein sequence ID" value="KAF5310988.1"/>
    <property type="molecule type" value="Genomic_DNA"/>
</dbReference>
<keyword evidence="4" id="KW-0540">Nuclease</keyword>
<dbReference type="CDD" id="cd09276">
    <property type="entry name" value="Rnase_HI_RT_non_LTR"/>
    <property type="match status" value="1"/>
</dbReference>
<dbReference type="AlphaFoldDB" id="A0A8H5AUX1"/>
<proteinExistence type="inferred from homology"/>
<keyword evidence="6" id="KW-0255">Endonuclease</keyword>
<dbReference type="InterPro" id="IPR036397">
    <property type="entry name" value="RNaseH_sf"/>
</dbReference>
<organism evidence="10 11">
    <name type="scientific">Psilocybe cf. subviscida</name>
    <dbReference type="NCBI Taxonomy" id="2480587"/>
    <lineage>
        <taxon>Eukaryota</taxon>
        <taxon>Fungi</taxon>
        <taxon>Dikarya</taxon>
        <taxon>Basidiomycota</taxon>
        <taxon>Agaricomycotina</taxon>
        <taxon>Agaricomycetes</taxon>
        <taxon>Agaricomycetidae</taxon>
        <taxon>Agaricales</taxon>
        <taxon>Agaricineae</taxon>
        <taxon>Strophariaceae</taxon>
        <taxon>Psilocybe</taxon>
    </lineage>
</organism>
<evidence type="ECO:0000256" key="5">
    <source>
        <dbReference type="ARBA" id="ARBA00022723"/>
    </source>
</evidence>
<dbReference type="Gene3D" id="3.30.420.10">
    <property type="entry name" value="Ribonuclease H-like superfamily/Ribonuclease H"/>
    <property type="match status" value="1"/>
</dbReference>
<feature type="compositionally biased region" description="Polar residues" evidence="8">
    <location>
        <begin position="502"/>
        <end position="512"/>
    </location>
</feature>
<evidence type="ECO:0000313" key="11">
    <source>
        <dbReference type="Proteomes" id="UP000567179"/>
    </source>
</evidence>
<dbReference type="InterPro" id="IPR002156">
    <property type="entry name" value="RNaseH_domain"/>
</dbReference>
<dbReference type="PROSITE" id="PS50879">
    <property type="entry name" value="RNASE_H_1"/>
    <property type="match status" value="1"/>
</dbReference>
<name>A0A8H5AUX1_9AGAR</name>
<keyword evidence="7" id="KW-0378">Hydrolase</keyword>